<evidence type="ECO:0000256" key="2">
    <source>
        <dbReference type="ARBA" id="ARBA00007590"/>
    </source>
</evidence>
<dbReference type="GO" id="GO:0031966">
    <property type="term" value="C:mitochondrial membrane"/>
    <property type="evidence" value="ECO:0007669"/>
    <property type="project" value="TreeGrafter"/>
</dbReference>
<name>A0A3B3S5C5_9TELE</name>
<proteinExistence type="inferred from homology"/>
<dbReference type="Proteomes" id="UP000261540">
    <property type="component" value="Unplaced"/>
</dbReference>
<keyword evidence="11" id="KW-1185">Reference proteome</keyword>
<evidence type="ECO:0000256" key="6">
    <source>
        <dbReference type="ARBA" id="ARBA00023136"/>
    </source>
</evidence>
<evidence type="ECO:0000256" key="4">
    <source>
        <dbReference type="ARBA" id="ARBA00022989"/>
    </source>
</evidence>
<reference evidence="10" key="1">
    <citation type="submission" date="2025-08" db="UniProtKB">
        <authorList>
            <consortium name="Ensembl"/>
        </authorList>
    </citation>
    <scope>IDENTIFICATION</scope>
</reference>
<evidence type="ECO:0000256" key="1">
    <source>
        <dbReference type="ARBA" id="ARBA00004141"/>
    </source>
</evidence>
<dbReference type="Pfam" id="PF03647">
    <property type="entry name" value="Tmemb_14"/>
    <property type="match status" value="1"/>
</dbReference>
<evidence type="ECO:0000256" key="5">
    <source>
        <dbReference type="ARBA" id="ARBA00023133"/>
    </source>
</evidence>
<dbReference type="OrthoDB" id="5620at2759"/>
<keyword evidence="3 9" id="KW-0812">Transmembrane</keyword>
<dbReference type="GO" id="GO:0006783">
    <property type="term" value="P:heme biosynthetic process"/>
    <property type="evidence" value="ECO:0007669"/>
    <property type="project" value="UniProtKB-KW"/>
</dbReference>
<keyword evidence="6 9" id="KW-0472">Membrane</keyword>
<accession>A0A3B3S5C5</accession>
<keyword evidence="5" id="KW-0350">Heme biosynthesis</keyword>
<evidence type="ECO:0000256" key="8">
    <source>
        <dbReference type="ARBA" id="ARBA00039421"/>
    </source>
</evidence>
<comment type="similarity">
    <text evidence="2">Belongs to the TMEM14 family.</text>
</comment>
<dbReference type="Ensembl" id="ENSPKIT00000005948.1">
    <property type="protein sequence ID" value="ENSPKIP00000025221.1"/>
    <property type="gene ID" value="ENSPKIG00000008082.1"/>
</dbReference>
<dbReference type="PANTHER" id="PTHR12668">
    <property type="entry name" value="TRANSMEMBRANE PROTEIN 14, 15"/>
    <property type="match status" value="1"/>
</dbReference>
<evidence type="ECO:0000256" key="9">
    <source>
        <dbReference type="SAM" id="Phobius"/>
    </source>
</evidence>
<dbReference type="GeneTree" id="ENSGT00940000154772"/>
<evidence type="ECO:0000313" key="10">
    <source>
        <dbReference type="Ensembl" id="ENSPKIP00000025221.1"/>
    </source>
</evidence>
<feature type="transmembrane region" description="Helical" evidence="9">
    <location>
        <begin position="55"/>
        <end position="74"/>
    </location>
</feature>
<dbReference type="InterPro" id="IPR044890">
    <property type="entry name" value="TMEM14_sf"/>
</dbReference>
<comment type="subcellular location">
    <subcellularLocation>
        <location evidence="1">Membrane</location>
        <topology evidence="1">Multi-pass membrane protein</topology>
    </subcellularLocation>
</comment>
<dbReference type="AlphaFoldDB" id="A0A3B3S5C5"/>
<protein>
    <recommendedName>
        <fullName evidence="8">Transmembrane protein 14C</fullName>
    </recommendedName>
</protein>
<organism evidence="10 11">
    <name type="scientific">Paramormyrops kingsleyae</name>
    <dbReference type="NCBI Taxonomy" id="1676925"/>
    <lineage>
        <taxon>Eukaryota</taxon>
        <taxon>Metazoa</taxon>
        <taxon>Chordata</taxon>
        <taxon>Craniata</taxon>
        <taxon>Vertebrata</taxon>
        <taxon>Euteleostomi</taxon>
        <taxon>Actinopterygii</taxon>
        <taxon>Neopterygii</taxon>
        <taxon>Teleostei</taxon>
        <taxon>Osteoglossocephala</taxon>
        <taxon>Osteoglossomorpha</taxon>
        <taxon>Osteoglossiformes</taxon>
        <taxon>Mormyridae</taxon>
        <taxon>Paramormyrops</taxon>
    </lineage>
</organism>
<sequence length="107" mass="11031">MPIDWMGYGYSALIVIGGIVGYVKAGSVPSLAAGLLFGGFAGLGTYKICQNPKHVWVLLATSASLAGVMGFRFLNSGKFMPAGLMAAASLVMLGRTGLGMLQRPHGP</sequence>
<dbReference type="PANTHER" id="PTHR12668:SF4">
    <property type="entry name" value="TRANSMEMBRANE PROTEIN 14C-RELATED"/>
    <property type="match status" value="1"/>
</dbReference>
<feature type="transmembrane region" description="Helical" evidence="9">
    <location>
        <begin position="31"/>
        <end position="48"/>
    </location>
</feature>
<evidence type="ECO:0000256" key="3">
    <source>
        <dbReference type="ARBA" id="ARBA00022692"/>
    </source>
</evidence>
<dbReference type="STRING" id="1676925.ENSPKIP00000025221"/>
<evidence type="ECO:0000256" key="7">
    <source>
        <dbReference type="ARBA" id="ARBA00037428"/>
    </source>
</evidence>
<dbReference type="FunFam" id="1.10.10.1740:FF:000002">
    <property type="entry name" value="Transmembrane protein 14C"/>
    <property type="match status" value="1"/>
</dbReference>
<dbReference type="RefSeq" id="XP_023682109.1">
    <property type="nucleotide sequence ID" value="XM_023826341.2"/>
</dbReference>
<dbReference type="GeneID" id="111851415"/>
<dbReference type="KEGG" id="pki:111851415"/>
<reference evidence="10" key="2">
    <citation type="submission" date="2025-09" db="UniProtKB">
        <authorList>
            <consortium name="Ensembl"/>
        </authorList>
    </citation>
    <scope>IDENTIFICATION</scope>
</reference>
<feature type="transmembrane region" description="Helical" evidence="9">
    <location>
        <begin position="80"/>
        <end position="101"/>
    </location>
</feature>
<dbReference type="Gene3D" id="1.10.10.1740">
    <property type="entry name" value="Transmembrane protein 14-like"/>
    <property type="match status" value="1"/>
</dbReference>
<comment type="function">
    <text evidence="7">Required for normal heme biosynthesis.</text>
</comment>
<dbReference type="InterPro" id="IPR005349">
    <property type="entry name" value="TMEM14"/>
</dbReference>
<evidence type="ECO:0000313" key="11">
    <source>
        <dbReference type="Proteomes" id="UP000261540"/>
    </source>
</evidence>
<dbReference type="GO" id="GO:0070453">
    <property type="term" value="P:regulation of heme biosynthetic process"/>
    <property type="evidence" value="ECO:0007669"/>
    <property type="project" value="TreeGrafter"/>
</dbReference>
<keyword evidence="4 9" id="KW-1133">Transmembrane helix</keyword>